<reference evidence="3 4" key="1">
    <citation type="submission" date="2016-10" db="EMBL/GenBank/DDBJ databases">
        <title>Comparative genome analysis of multiple Pseudomonas spp. focuses on biocontrol and plant growth promoting traits.</title>
        <authorList>
            <person name="Tao X.-Y."/>
            <person name="Taylor C.G."/>
        </authorList>
    </citation>
    <scope>NUCLEOTIDE SEQUENCE [LARGE SCALE GENOMIC DNA]</scope>
    <source>
        <strain evidence="3 4">24D3</strain>
    </source>
</reference>
<comment type="caution">
    <text evidence="3">The sequence shown here is derived from an EMBL/GenBank/DDBJ whole genome shotgun (WGS) entry which is preliminary data.</text>
</comment>
<dbReference type="GO" id="GO:0003676">
    <property type="term" value="F:nucleic acid binding"/>
    <property type="evidence" value="ECO:0007669"/>
    <property type="project" value="InterPro"/>
</dbReference>
<dbReference type="EMBL" id="MOBU01000006">
    <property type="protein sequence ID" value="RON69403.1"/>
    <property type="molecule type" value="Genomic_DNA"/>
</dbReference>
<accession>A0A423LMB9</accession>
<dbReference type="InterPro" id="IPR012337">
    <property type="entry name" value="RNaseH-like_sf"/>
</dbReference>
<dbReference type="AlphaFoldDB" id="A0A423LMB9"/>
<evidence type="ECO:0000256" key="1">
    <source>
        <dbReference type="SAM" id="MobiDB-lite"/>
    </source>
</evidence>
<gene>
    <name evidence="3" type="ORF">BK671_08185</name>
</gene>
<dbReference type="InterPro" id="IPR036397">
    <property type="entry name" value="RNaseH_sf"/>
</dbReference>
<dbReference type="Gene3D" id="3.30.420.10">
    <property type="entry name" value="Ribonuclease H-like superfamily/Ribonuclease H"/>
    <property type="match status" value="1"/>
</dbReference>
<evidence type="ECO:0000313" key="3">
    <source>
        <dbReference type="EMBL" id="RON69403.1"/>
    </source>
</evidence>
<dbReference type="RefSeq" id="WP_123531493.1">
    <property type="nucleotide sequence ID" value="NZ_MOBU01000006.1"/>
</dbReference>
<feature type="region of interest" description="Disordered" evidence="1">
    <location>
        <begin position="583"/>
        <end position="608"/>
    </location>
</feature>
<dbReference type="InterPro" id="IPR015378">
    <property type="entry name" value="Transposase-like_Mu_C"/>
</dbReference>
<name>A0A423LMB9_PSEFL</name>
<dbReference type="InterPro" id="IPR009004">
    <property type="entry name" value="Transposase_Mu_C"/>
</dbReference>
<dbReference type="SUPFAM" id="SSF53098">
    <property type="entry name" value="Ribonuclease H-like"/>
    <property type="match status" value="1"/>
</dbReference>
<feature type="domain" description="Integrase catalytic" evidence="2">
    <location>
        <begin position="232"/>
        <end position="434"/>
    </location>
</feature>
<dbReference type="InterPro" id="IPR001584">
    <property type="entry name" value="Integrase_cat-core"/>
</dbReference>
<evidence type="ECO:0000313" key="4">
    <source>
        <dbReference type="Proteomes" id="UP000285757"/>
    </source>
</evidence>
<dbReference type="Pfam" id="PF09299">
    <property type="entry name" value="Mu-transpos_C"/>
    <property type="match status" value="1"/>
</dbReference>
<organism evidence="3 4">
    <name type="scientific">Pseudomonas fluorescens</name>
    <dbReference type="NCBI Taxonomy" id="294"/>
    <lineage>
        <taxon>Bacteria</taxon>
        <taxon>Pseudomonadati</taxon>
        <taxon>Pseudomonadota</taxon>
        <taxon>Gammaproteobacteria</taxon>
        <taxon>Pseudomonadales</taxon>
        <taxon>Pseudomonadaceae</taxon>
        <taxon>Pseudomonas</taxon>
    </lineage>
</organism>
<dbReference type="GO" id="GO:0015074">
    <property type="term" value="P:DNA integration"/>
    <property type="evidence" value="ECO:0007669"/>
    <property type="project" value="InterPro"/>
</dbReference>
<dbReference type="PROSITE" id="PS50994">
    <property type="entry name" value="INTEGRASE"/>
    <property type="match status" value="1"/>
</dbReference>
<protein>
    <recommendedName>
        <fullName evidence="2">Integrase catalytic domain-containing protein</fullName>
    </recommendedName>
</protein>
<sequence>MGTYTNPDGSKQLVSFEGQLWVVEDIDTPTRKLHLKNLRNDTLRLVNPALVESVEHDTIVKAAEATIAEKSAKRALILGEDFTPEQKEKARHRFEIIEKQFAGTLSAEAAAKECGLSLQRYYEIRLLFNAEIGPISLLGKKRGRKKGTKTIAPEVEQIIADQVWLYRGHGASYRTVWKGVQAVCAELKIKDVPSYETVCDRLNSLPEHGKDVQVHGKNHADDVFKLRDGFRELSRPLEQVQIDHTVADVFLASRYDREHPVGRPWITIAICAKTKVILGFYVSLRYPSLCSVAHTLKHAVLSKDAFMKSLGLEDHDYEFHGVFNELLTDNAREFRSANLVAACALEGIKLRHRSQKQDGGICERALGTLNIGYVQMLPGGTASRTRKDRDYNPEKHKVLTLEDFIQYFTLAVCEYHDTAGEDGKTPRDRWLEALRDENGRPVVPRNVHDVKNFIIEVMPEKRPVMSKTGLKVNGFRYSNNLLRHMIGKPIRVKYDPANLSSILARFEGQWIEVPCCEKTTGTLTAKAILQKYLKRAGKLGERAVKAFLARSEQLRQAILADIPALRKQREINEADKNGALLIHHERSKKKRKDATRNFSVPVEPFEGE</sequence>
<dbReference type="SUPFAM" id="SSF50610">
    <property type="entry name" value="mu transposase, C-terminal domain"/>
    <property type="match status" value="1"/>
</dbReference>
<evidence type="ECO:0000259" key="2">
    <source>
        <dbReference type="PROSITE" id="PS50994"/>
    </source>
</evidence>
<dbReference type="Proteomes" id="UP000285757">
    <property type="component" value="Unassembled WGS sequence"/>
</dbReference>
<proteinExistence type="predicted"/>